<dbReference type="SUPFAM" id="SSF48726">
    <property type="entry name" value="Immunoglobulin"/>
    <property type="match status" value="2"/>
</dbReference>
<reference evidence="11" key="1">
    <citation type="submission" date="2020-08" db="EMBL/GenBank/DDBJ databases">
        <title>Genome sequencing and assembly of the red palm weevil Rhynchophorus ferrugineus.</title>
        <authorList>
            <person name="Dias G.B."/>
            <person name="Bergman C.M."/>
            <person name="Manee M."/>
        </authorList>
    </citation>
    <scope>NUCLEOTIDE SEQUENCE</scope>
    <source>
        <strain evidence="11">AA-2017</strain>
        <tissue evidence="11">Whole larva</tissue>
    </source>
</reference>
<feature type="domain" description="Ig-like" evidence="10">
    <location>
        <begin position="63"/>
        <end position="155"/>
    </location>
</feature>
<keyword evidence="7" id="KW-0472">Membrane</keyword>
<dbReference type="Pfam" id="PF07679">
    <property type="entry name" value="I-set"/>
    <property type="match status" value="1"/>
</dbReference>
<keyword evidence="3" id="KW-0732">Signal</keyword>
<evidence type="ECO:0000256" key="9">
    <source>
        <dbReference type="ARBA" id="ARBA00023319"/>
    </source>
</evidence>
<dbReference type="AlphaFoldDB" id="A0A834HUU8"/>
<dbReference type="PANTHER" id="PTHR45080:SF8">
    <property type="entry name" value="IG-LIKE DOMAIN-CONTAINING PROTEIN"/>
    <property type="match status" value="1"/>
</dbReference>
<evidence type="ECO:0000256" key="3">
    <source>
        <dbReference type="ARBA" id="ARBA00022729"/>
    </source>
</evidence>
<gene>
    <name evidence="11" type="ORF">GWI33_020151</name>
</gene>
<comment type="subcellular location">
    <subcellularLocation>
        <location evidence="1">Membrane</location>
        <topology evidence="1">Single-pass membrane protein</topology>
    </subcellularLocation>
</comment>
<dbReference type="GO" id="GO:0050808">
    <property type="term" value="P:synapse organization"/>
    <property type="evidence" value="ECO:0007669"/>
    <property type="project" value="TreeGrafter"/>
</dbReference>
<comment type="caution">
    <text evidence="11">The sequence shown here is derived from an EMBL/GenBank/DDBJ whole genome shotgun (WGS) entry which is preliminary data.</text>
</comment>
<dbReference type="EMBL" id="JAACXV010014528">
    <property type="protein sequence ID" value="KAF7266526.1"/>
    <property type="molecule type" value="Genomic_DNA"/>
</dbReference>
<name>A0A834HUU8_RHYFE</name>
<dbReference type="Proteomes" id="UP000625711">
    <property type="component" value="Unassembled WGS sequence"/>
</dbReference>
<feature type="domain" description="Ig-like" evidence="10">
    <location>
        <begin position="158"/>
        <end position="197"/>
    </location>
</feature>
<dbReference type="SMART" id="SM00408">
    <property type="entry name" value="IGc2"/>
    <property type="match status" value="1"/>
</dbReference>
<dbReference type="InterPro" id="IPR036179">
    <property type="entry name" value="Ig-like_dom_sf"/>
</dbReference>
<organism evidence="11 12">
    <name type="scientific">Rhynchophorus ferrugineus</name>
    <name type="common">Red palm weevil</name>
    <name type="synonym">Curculio ferrugineus</name>
    <dbReference type="NCBI Taxonomy" id="354439"/>
    <lineage>
        <taxon>Eukaryota</taxon>
        <taxon>Metazoa</taxon>
        <taxon>Ecdysozoa</taxon>
        <taxon>Arthropoda</taxon>
        <taxon>Hexapoda</taxon>
        <taxon>Insecta</taxon>
        <taxon>Pterygota</taxon>
        <taxon>Neoptera</taxon>
        <taxon>Endopterygota</taxon>
        <taxon>Coleoptera</taxon>
        <taxon>Polyphaga</taxon>
        <taxon>Cucujiformia</taxon>
        <taxon>Curculionidae</taxon>
        <taxon>Dryophthorinae</taxon>
        <taxon>Rhynchophorus</taxon>
    </lineage>
</organism>
<dbReference type="InterPro" id="IPR050958">
    <property type="entry name" value="Cell_Adh-Cytoskel_Orgn"/>
</dbReference>
<evidence type="ECO:0000313" key="11">
    <source>
        <dbReference type="EMBL" id="KAF7266526.1"/>
    </source>
</evidence>
<dbReference type="GO" id="GO:0008046">
    <property type="term" value="F:axon guidance receptor activity"/>
    <property type="evidence" value="ECO:0007669"/>
    <property type="project" value="TreeGrafter"/>
</dbReference>
<evidence type="ECO:0000313" key="12">
    <source>
        <dbReference type="Proteomes" id="UP000625711"/>
    </source>
</evidence>
<dbReference type="OrthoDB" id="5982258at2759"/>
<dbReference type="GO" id="GO:0007156">
    <property type="term" value="P:homophilic cell adhesion via plasma membrane adhesion molecules"/>
    <property type="evidence" value="ECO:0007669"/>
    <property type="project" value="TreeGrafter"/>
</dbReference>
<accession>A0A834HUU8</accession>
<dbReference type="PROSITE" id="PS50835">
    <property type="entry name" value="IG_LIKE"/>
    <property type="match status" value="2"/>
</dbReference>
<dbReference type="SMART" id="SM00409">
    <property type="entry name" value="IG"/>
    <property type="match status" value="1"/>
</dbReference>
<keyword evidence="6" id="KW-1133">Transmembrane helix</keyword>
<keyword evidence="2" id="KW-0812">Transmembrane</keyword>
<evidence type="ECO:0000256" key="8">
    <source>
        <dbReference type="ARBA" id="ARBA00023157"/>
    </source>
</evidence>
<protein>
    <recommendedName>
        <fullName evidence="10">Ig-like domain-containing protein</fullName>
    </recommendedName>
</protein>
<dbReference type="InterPro" id="IPR003598">
    <property type="entry name" value="Ig_sub2"/>
</dbReference>
<keyword evidence="8" id="KW-1015">Disulfide bond</keyword>
<evidence type="ECO:0000259" key="10">
    <source>
        <dbReference type="PROSITE" id="PS50835"/>
    </source>
</evidence>
<dbReference type="GO" id="GO:0005886">
    <property type="term" value="C:plasma membrane"/>
    <property type="evidence" value="ECO:0007669"/>
    <property type="project" value="TreeGrafter"/>
</dbReference>
<keyword evidence="9" id="KW-0393">Immunoglobulin domain</keyword>
<dbReference type="GO" id="GO:0030424">
    <property type="term" value="C:axon"/>
    <property type="evidence" value="ECO:0007669"/>
    <property type="project" value="TreeGrafter"/>
</dbReference>
<keyword evidence="5" id="KW-0130">Cell adhesion</keyword>
<dbReference type="FunFam" id="2.60.40.10:FF:000017">
    <property type="entry name" value="Down syndrome cell adhesion molecule b"/>
    <property type="match status" value="1"/>
</dbReference>
<dbReference type="PANTHER" id="PTHR45080">
    <property type="entry name" value="CONTACTIN 5"/>
    <property type="match status" value="1"/>
</dbReference>
<keyword evidence="4" id="KW-0677">Repeat</keyword>
<evidence type="ECO:0000256" key="1">
    <source>
        <dbReference type="ARBA" id="ARBA00004167"/>
    </source>
</evidence>
<dbReference type="GO" id="GO:0043025">
    <property type="term" value="C:neuronal cell body"/>
    <property type="evidence" value="ECO:0007669"/>
    <property type="project" value="TreeGrafter"/>
</dbReference>
<evidence type="ECO:0000256" key="7">
    <source>
        <dbReference type="ARBA" id="ARBA00023136"/>
    </source>
</evidence>
<dbReference type="InterPro" id="IPR003599">
    <property type="entry name" value="Ig_sub"/>
</dbReference>
<sequence>MLSPKQIRELIPVWWKTVLEKLFNGVACQRYYLVSISLHVALHSSTFPKSLQDCNGIIFLVPPQILPFDFRDVSVNAGNVASTICSIHKGDLPLNITWFHNNQLVGDDDGIFVQLRKKVSTITIDDVNEKHSGYYTCIAQNQAGFGQYTTQLHVNVPPQILPFDFGEALVNAGDVASTMCTVHKGDLPVNVTWLHNNRPIQSDDSIFIQQLQKFIEKYPNWRNISQFKKAWVN</sequence>
<dbReference type="InterPro" id="IPR013783">
    <property type="entry name" value="Ig-like_fold"/>
</dbReference>
<evidence type="ECO:0000256" key="6">
    <source>
        <dbReference type="ARBA" id="ARBA00022989"/>
    </source>
</evidence>
<dbReference type="InterPro" id="IPR007110">
    <property type="entry name" value="Ig-like_dom"/>
</dbReference>
<dbReference type="InterPro" id="IPR013098">
    <property type="entry name" value="Ig_I-set"/>
</dbReference>
<evidence type="ECO:0000256" key="2">
    <source>
        <dbReference type="ARBA" id="ARBA00022692"/>
    </source>
</evidence>
<dbReference type="Gene3D" id="2.60.40.10">
    <property type="entry name" value="Immunoglobulins"/>
    <property type="match status" value="2"/>
</dbReference>
<evidence type="ECO:0000256" key="5">
    <source>
        <dbReference type="ARBA" id="ARBA00022889"/>
    </source>
</evidence>
<keyword evidence="12" id="KW-1185">Reference proteome</keyword>
<proteinExistence type="predicted"/>
<evidence type="ECO:0000256" key="4">
    <source>
        <dbReference type="ARBA" id="ARBA00022737"/>
    </source>
</evidence>